<evidence type="ECO:0000313" key="6">
    <source>
        <dbReference type="EMBL" id="CAI5438254.1"/>
    </source>
</evidence>
<dbReference type="InterPro" id="IPR000794">
    <property type="entry name" value="Beta-ketoacyl_synthase"/>
</dbReference>
<evidence type="ECO:0000313" key="7">
    <source>
        <dbReference type="Proteomes" id="UP001152747"/>
    </source>
</evidence>
<dbReference type="SMART" id="SM00825">
    <property type="entry name" value="PKS_KS"/>
    <property type="match status" value="1"/>
</dbReference>
<dbReference type="SUPFAM" id="SSF53901">
    <property type="entry name" value="Thiolase-like"/>
    <property type="match status" value="2"/>
</dbReference>
<dbReference type="InterPro" id="IPR014030">
    <property type="entry name" value="Ketoacyl_synth_N"/>
</dbReference>
<dbReference type="InterPro" id="IPR018201">
    <property type="entry name" value="Ketoacyl_synth_AS"/>
</dbReference>
<dbReference type="GO" id="GO:0006633">
    <property type="term" value="P:fatty acid biosynthetic process"/>
    <property type="evidence" value="ECO:0007669"/>
    <property type="project" value="InterPro"/>
</dbReference>
<dbReference type="Pfam" id="PF02801">
    <property type="entry name" value="Ketoacyl-synt_C"/>
    <property type="match status" value="1"/>
</dbReference>
<dbReference type="GO" id="GO:0004315">
    <property type="term" value="F:3-oxoacyl-[acyl-carrier-protein] synthase activity"/>
    <property type="evidence" value="ECO:0007669"/>
    <property type="project" value="UniProtKB-EC"/>
</dbReference>
<proteinExistence type="inferred from homology"/>
<evidence type="ECO:0000256" key="3">
    <source>
        <dbReference type="ARBA" id="ARBA00022679"/>
    </source>
</evidence>
<evidence type="ECO:0000256" key="4">
    <source>
        <dbReference type="RuleBase" id="RU003694"/>
    </source>
</evidence>
<gene>
    <name evidence="6" type="ORF">CAMP_LOCUS891</name>
</gene>
<protein>
    <recommendedName>
        <fullName evidence="2">beta-ketoacyl-[acyl-carrier-protein] synthase I</fullName>
        <ecNumber evidence="2">2.3.1.41</ecNumber>
    </recommendedName>
</protein>
<evidence type="ECO:0000259" key="5">
    <source>
        <dbReference type="PROSITE" id="PS52004"/>
    </source>
</evidence>
<keyword evidence="3 4" id="KW-0808">Transferase</keyword>
<dbReference type="EMBL" id="CANHGI010000001">
    <property type="protein sequence ID" value="CAI5438254.1"/>
    <property type="molecule type" value="Genomic_DNA"/>
</dbReference>
<sequence length="402" mass="42938">MHRVVISGMGAITPFGVSVANLRNGLMEGRSALRYDEVLKFVVGEVQGEKVENRWTAGQQREMSKSSIYALVAAEETLSSANALEIDHNETIVNIGTCMSDLLHIGETAQKVSANQSRKVSPYFVPRILNNLPAGYVAMKYKMHGGVESTSTACATGLHCIGNAFRAIRHGYAKRAIAGAVECALNPISLAGFDRMRALARGNDITISRPFDKTRNGFVLSEGAGLLFLERLSDAQSRGAPIFAEILGYGTSSDSYHISTPDPSAIGAIMSMERALKDGNVDKNDIGYINAHATSTPAGDSVEALAIRKTIGNIAVSSVKGHIGHLLGAAGSVETISTICAMLDGYKPANLNLNESDEDDGLRLLRSNEKWDSSKSRISICNSFGFGATNASLIVSMYNSQK</sequence>
<dbReference type="CDD" id="cd00834">
    <property type="entry name" value="KAS_I_II"/>
    <property type="match status" value="1"/>
</dbReference>
<feature type="domain" description="Ketosynthase family 3 (KS3)" evidence="5">
    <location>
        <begin position="1"/>
        <end position="397"/>
    </location>
</feature>
<dbReference type="PANTHER" id="PTHR11712:SF336">
    <property type="entry name" value="3-OXOACYL-[ACYL-CARRIER-PROTEIN] SYNTHASE, MITOCHONDRIAL"/>
    <property type="match status" value="1"/>
</dbReference>
<dbReference type="Proteomes" id="UP001152747">
    <property type="component" value="Unassembled WGS sequence"/>
</dbReference>
<dbReference type="InterPro" id="IPR014031">
    <property type="entry name" value="Ketoacyl_synth_C"/>
</dbReference>
<name>A0A9P1I235_9PELO</name>
<dbReference type="PANTHER" id="PTHR11712">
    <property type="entry name" value="POLYKETIDE SYNTHASE-RELATED"/>
    <property type="match status" value="1"/>
</dbReference>
<evidence type="ECO:0000256" key="1">
    <source>
        <dbReference type="ARBA" id="ARBA00008467"/>
    </source>
</evidence>
<dbReference type="GO" id="GO:0005739">
    <property type="term" value="C:mitochondrion"/>
    <property type="evidence" value="ECO:0007669"/>
    <property type="project" value="TreeGrafter"/>
</dbReference>
<organism evidence="6 7">
    <name type="scientific">Caenorhabditis angaria</name>
    <dbReference type="NCBI Taxonomy" id="860376"/>
    <lineage>
        <taxon>Eukaryota</taxon>
        <taxon>Metazoa</taxon>
        <taxon>Ecdysozoa</taxon>
        <taxon>Nematoda</taxon>
        <taxon>Chromadorea</taxon>
        <taxon>Rhabditida</taxon>
        <taxon>Rhabditina</taxon>
        <taxon>Rhabditomorpha</taxon>
        <taxon>Rhabditoidea</taxon>
        <taxon>Rhabditidae</taxon>
        <taxon>Peloderinae</taxon>
        <taxon>Caenorhabditis</taxon>
    </lineage>
</organism>
<reference evidence="6" key="1">
    <citation type="submission" date="2022-11" db="EMBL/GenBank/DDBJ databases">
        <authorList>
            <person name="Kikuchi T."/>
        </authorList>
    </citation>
    <scope>NUCLEOTIDE SEQUENCE</scope>
    <source>
        <strain evidence="6">PS1010</strain>
    </source>
</reference>
<dbReference type="Pfam" id="PF00109">
    <property type="entry name" value="ketoacyl-synt"/>
    <property type="match status" value="1"/>
</dbReference>
<comment type="similarity">
    <text evidence="1 4">Belongs to the thiolase-like superfamily. Beta-ketoacyl-ACP synthases family.</text>
</comment>
<dbReference type="InterPro" id="IPR020841">
    <property type="entry name" value="PKS_Beta-ketoAc_synthase_dom"/>
</dbReference>
<keyword evidence="7" id="KW-1185">Reference proteome</keyword>
<dbReference type="PROSITE" id="PS00606">
    <property type="entry name" value="KS3_1"/>
    <property type="match status" value="1"/>
</dbReference>
<dbReference type="OrthoDB" id="5334845at2759"/>
<dbReference type="PROSITE" id="PS52004">
    <property type="entry name" value="KS3_2"/>
    <property type="match status" value="1"/>
</dbReference>
<comment type="caution">
    <text evidence="6">The sequence shown here is derived from an EMBL/GenBank/DDBJ whole genome shotgun (WGS) entry which is preliminary data.</text>
</comment>
<evidence type="ECO:0000256" key="2">
    <source>
        <dbReference type="ARBA" id="ARBA00013191"/>
    </source>
</evidence>
<accession>A0A9P1I235</accession>
<dbReference type="EC" id="2.3.1.41" evidence="2"/>
<dbReference type="InterPro" id="IPR016039">
    <property type="entry name" value="Thiolase-like"/>
</dbReference>
<dbReference type="AlphaFoldDB" id="A0A9P1I235"/>
<dbReference type="Gene3D" id="3.40.47.10">
    <property type="match status" value="1"/>
</dbReference>